<evidence type="ECO:0000256" key="5">
    <source>
        <dbReference type="SAM" id="SignalP"/>
    </source>
</evidence>
<evidence type="ECO:0000256" key="4">
    <source>
        <dbReference type="SAM" id="MobiDB-lite"/>
    </source>
</evidence>
<comment type="caution">
    <text evidence="6">The sequence shown here is derived from an EMBL/GenBank/DDBJ whole genome shotgun (WGS) entry which is preliminary data.</text>
</comment>
<evidence type="ECO:0000256" key="2">
    <source>
        <dbReference type="ARBA" id="ARBA00022692"/>
    </source>
</evidence>
<evidence type="ECO:0000313" key="7">
    <source>
        <dbReference type="Proteomes" id="UP001228049"/>
    </source>
</evidence>
<sequence length="281" mass="31286">MRSFLLFLSLFTGFEASPEVKGCNVADEGGCKEPFNHTAYRTAKTTITCDEGNKEDSRFKFFCKENGSICEDILSTKSTLRSNGMFTLTETESGFNVSISNVSPQHAGVYWCGVESTEGSYRAALRKIQLEVKAAIKNFTRSPTIGQNMTYWCQYPEGAPVKKFICFSKNKREAPAAQHEREDYIYEEIQERPQMPDSGNAINTIYSTANFPTNPYPSLRYTTINFRNGSGEAAEVLMTNPSSSACDYSAVKDGQIPTCSNVNQPSPEDPLYSTVNKTQQQ</sequence>
<dbReference type="GO" id="GO:0004888">
    <property type="term" value="F:transmembrane signaling receptor activity"/>
    <property type="evidence" value="ECO:0007669"/>
    <property type="project" value="TreeGrafter"/>
</dbReference>
<dbReference type="InterPro" id="IPR013783">
    <property type="entry name" value="Ig-like_fold"/>
</dbReference>
<feature type="signal peptide" evidence="5">
    <location>
        <begin position="1"/>
        <end position="16"/>
    </location>
</feature>
<keyword evidence="2" id="KW-0812">Transmembrane</keyword>
<organism evidence="6 7">
    <name type="scientific">Dissostichus eleginoides</name>
    <name type="common">Patagonian toothfish</name>
    <name type="synonym">Dissostichus amissus</name>
    <dbReference type="NCBI Taxonomy" id="100907"/>
    <lineage>
        <taxon>Eukaryota</taxon>
        <taxon>Metazoa</taxon>
        <taxon>Chordata</taxon>
        <taxon>Craniata</taxon>
        <taxon>Vertebrata</taxon>
        <taxon>Euteleostomi</taxon>
        <taxon>Actinopterygii</taxon>
        <taxon>Neopterygii</taxon>
        <taxon>Teleostei</taxon>
        <taxon>Neoteleostei</taxon>
        <taxon>Acanthomorphata</taxon>
        <taxon>Eupercaria</taxon>
        <taxon>Perciformes</taxon>
        <taxon>Notothenioidei</taxon>
        <taxon>Nototheniidae</taxon>
        <taxon>Dissostichus</taxon>
    </lineage>
</organism>
<dbReference type="PANTHER" id="PTHR11860:SF118">
    <property type="entry name" value="CMRF35-LIKE MOLECULE 3-RELATED"/>
    <property type="match status" value="1"/>
</dbReference>
<dbReference type="InterPro" id="IPR036179">
    <property type="entry name" value="Ig-like_dom_sf"/>
</dbReference>
<gene>
    <name evidence="6" type="ORF">KUDE01_003838</name>
</gene>
<proteinExistence type="predicted"/>
<evidence type="ECO:0000256" key="1">
    <source>
        <dbReference type="ARBA" id="ARBA00004370"/>
    </source>
</evidence>
<protein>
    <submittedName>
        <fullName evidence="6">CMRF35-like molecule 6</fullName>
    </submittedName>
</protein>
<dbReference type="EMBL" id="JASDAP010000006">
    <property type="protein sequence ID" value="KAK1900866.1"/>
    <property type="molecule type" value="Genomic_DNA"/>
</dbReference>
<reference evidence="6" key="1">
    <citation type="submission" date="2023-04" db="EMBL/GenBank/DDBJ databases">
        <title>Chromosome-level genome of Chaenocephalus aceratus.</title>
        <authorList>
            <person name="Park H."/>
        </authorList>
    </citation>
    <scope>NUCLEOTIDE SEQUENCE</scope>
    <source>
        <strain evidence="6">DE</strain>
        <tissue evidence="6">Muscle</tissue>
    </source>
</reference>
<name>A0AAD9CGR9_DISEL</name>
<accession>A0AAD9CGR9</accession>
<evidence type="ECO:0000313" key="6">
    <source>
        <dbReference type="EMBL" id="KAK1900866.1"/>
    </source>
</evidence>
<dbReference type="SUPFAM" id="SSF48726">
    <property type="entry name" value="Immunoglobulin"/>
    <property type="match status" value="1"/>
</dbReference>
<evidence type="ECO:0000256" key="3">
    <source>
        <dbReference type="ARBA" id="ARBA00023136"/>
    </source>
</evidence>
<dbReference type="GO" id="GO:0005886">
    <property type="term" value="C:plasma membrane"/>
    <property type="evidence" value="ECO:0007669"/>
    <property type="project" value="TreeGrafter"/>
</dbReference>
<comment type="subcellular location">
    <subcellularLocation>
        <location evidence="1">Membrane</location>
    </subcellularLocation>
</comment>
<dbReference type="PANTHER" id="PTHR11860">
    <property type="entry name" value="POLYMERIC-IMMUNOGLOBULIN RECEPTOR"/>
    <property type="match status" value="1"/>
</dbReference>
<dbReference type="AlphaFoldDB" id="A0AAD9CGR9"/>
<keyword evidence="5" id="KW-0732">Signal</keyword>
<dbReference type="Proteomes" id="UP001228049">
    <property type="component" value="Unassembled WGS sequence"/>
</dbReference>
<keyword evidence="3" id="KW-0472">Membrane</keyword>
<dbReference type="InterPro" id="IPR050671">
    <property type="entry name" value="CD300_family_receptors"/>
</dbReference>
<keyword evidence="7" id="KW-1185">Reference proteome</keyword>
<feature type="chain" id="PRO_5042154384" evidence="5">
    <location>
        <begin position="17"/>
        <end position="281"/>
    </location>
</feature>
<dbReference type="Gene3D" id="2.60.40.10">
    <property type="entry name" value="Immunoglobulins"/>
    <property type="match status" value="1"/>
</dbReference>
<feature type="region of interest" description="Disordered" evidence="4">
    <location>
        <begin position="258"/>
        <end position="281"/>
    </location>
</feature>